<evidence type="ECO:0000256" key="1">
    <source>
        <dbReference type="SAM" id="SignalP"/>
    </source>
</evidence>
<name>A0A9L0RQE8_HORSE</name>
<feature type="signal peptide" evidence="1">
    <location>
        <begin position="1"/>
        <end position="24"/>
    </location>
</feature>
<reference evidence="2" key="3">
    <citation type="submission" date="2025-09" db="UniProtKB">
        <authorList>
            <consortium name="Ensembl"/>
        </authorList>
    </citation>
    <scope>IDENTIFICATION</scope>
    <source>
        <strain evidence="2">Thoroughbred</strain>
    </source>
</reference>
<dbReference type="Proteomes" id="UP000002281">
    <property type="component" value="Chromosome X"/>
</dbReference>
<evidence type="ECO:0000313" key="2">
    <source>
        <dbReference type="Ensembl" id="ENSECAP00000063954.1"/>
    </source>
</evidence>
<protein>
    <submittedName>
        <fullName evidence="2">Uncharacterized protein</fullName>
    </submittedName>
</protein>
<proteinExistence type="predicted"/>
<evidence type="ECO:0000313" key="3">
    <source>
        <dbReference type="Proteomes" id="UP000002281"/>
    </source>
</evidence>
<reference evidence="2 3" key="1">
    <citation type="journal article" date="2009" name="Science">
        <title>Genome sequence, comparative analysis, and population genetics of the domestic horse.</title>
        <authorList>
            <consortium name="Broad Institute Genome Sequencing Platform"/>
            <consortium name="Broad Institute Whole Genome Assembly Team"/>
            <person name="Wade C.M."/>
            <person name="Giulotto E."/>
            <person name="Sigurdsson S."/>
            <person name="Zoli M."/>
            <person name="Gnerre S."/>
            <person name="Imsland F."/>
            <person name="Lear T.L."/>
            <person name="Adelson D.L."/>
            <person name="Bailey E."/>
            <person name="Bellone R.R."/>
            <person name="Bloecker H."/>
            <person name="Distl O."/>
            <person name="Edgar R.C."/>
            <person name="Garber M."/>
            <person name="Leeb T."/>
            <person name="Mauceli E."/>
            <person name="MacLeod J.N."/>
            <person name="Penedo M.C.T."/>
            <person name="Raison J.M."/>
            <person name="Sharpe T."/>
            <person name="Vogel J."/>
            <person name="Andersson L."/>
            <person name="Antczak D.F."/>
            <person name="Biagi T."/>
            <person name="Binns M.M."/>
            <person name="Chowdhary B.P."/>
            <person name="Coleman S.J."/>
            <person name="Della Valle G."/>
            <person name="Fryc S."/>
            <person name="Guerin G."/>
            <person name="Hasegawa T."/>
            <person name="Hill E.W."/>
            <person name="Jurka J."/>
            <person name="Kiialainen A."/>
            <person name="Lindgren G."/>
            <person name="Liu J."/>
            <person name="Magnani E."/>
            <person name="Mickelson J.R."/>
            <person name="Murray J."/>
            <person name="Nergadze S.G."/>
            <person name="Onofrio R."/>
            <person name="Pedroni S."/>
            <person name="Piras M.F."/>
            <person name="Raudsepp T."/>
            <person name="Rocchi M."/>
            <person name="Roeed K.H."/>
            <person name="Ryder O.A."/>
            <person name="Searle S."/>
            <person name="Skow L."/>
            <person name="Swinburne J.E."/>
            <person name="Syvaenen A.C."/>
            <person name="Tozaki T."/>
            <person name="Valberg S.J."/>
            <person name="Vaudin M."/>
            <person name="White J.R."/>
            <person name="Zody M.C."/>
            <person name="Lander E.S."/>
            <person name="Lindblad-Toh K."/>
        </authorList>
    </citation>
    <scope>NUCLEOTIDE SEQUENCE [LARGE SCALE GENOMIC DNA]</scope>
    <source>
        <strain evidence="2 3">Thoroughbred</strain>
    </source>
</reference>
<feature type="chain" id="PRO_5040109749" evidence="1">
    <location>
        <begin position="25"/>
        <end position="100"/>
    </location>
</feature>
<reference evidence="2" key="2">
    <citation type="submission" date="2025-08" db="UniProtKB">
        <authorList>
            <consortium name="Ensembl"/>
        </authorList>
    </citation>
    <scope>IDENTIFICATION</scope>
    <source>
        <strain evidence="2">Thoroughbred</strain>
    </source>
</reference>
<dbReference type="GeneTree" id="ENSGT00970000193590"/>
<dbReference type="AlphaFoldDB" id="A0A9L0RQE8"/>
<organism evidence="2 3">
    <name type="scientific">Equus caballus</name>
    <name type="common">Horse</name>
    <dbReference type="NCBI Taxonomy" id="9796"/>
    <lineage>
        <taxon>Eukaryota</taxon>
        <taxon>Metazoa</taxon>
        <taxon>Chordata</taxon>
        <taxon>Craniata</taxon>
        <taxon>Vertebrata</taxon>
        <taxon>Euteleostomi</taxon>
        <taxon>Mammalia</taxon>
        <taxon>Eutheria</taxon>
        <taxon>Laurasiatheria</taxon>
        <taxon>Perissodactyla</taxon>
        <taxon>Equidae</taxon>
        <taxon>Equus</taxon>
    </lineage>
</organism>
<keyword evidence="1" id="KW-0732">Signal</keyword>
<dbReference type="Ensembl" id="ENSECAT00000110661.1">
    <property type="protein sequence ID" value="ENSECAP00000063954.1"/>
    <property type="gene ID" value="ENSECAG00000055470.1"/>
</dbReference>
<accession>A0A9L0RQE8</accession>
<keyword evidence="3" id="KW-1185">Reference proteome</keyword>
<sequence length="100" mass="11685">MKSLPPRDIYTFMFISALFTIARAWKQPKCPLMDKEDVVHIYAVEYYPAIKKKEILPFVTTWMDPEVIMLSAINQTDKHKYCMVSLICGSQKSRTHRNGE</sequence>